<feature type="DNA-binding region" description="H-T-H motif" evidence="4">
    <location>
        <begin position="36"/>
        <end position="55"/>
    </location>
</feature>
<organism evidence="6 7">
    <name type="scientific">Brevibacillus formosus</name>
    <dbReference type="NCBI Taxonomy" id="54913"/>
    <lineage>
        <taxon>Bacteria</taxon>
        <taxon>Bacillati</taxon>
        <taxon>Bacillota</taxon>
        <taxon>Bacilli</taxon>
        <taxon>Bacillales</taxon>
        <taxon>Paenibacillaceae</taxon>
        <taxon>Brevibacillus</taxon>
    </lineage>
</organism>
<proteinExistence type="predicted"/>
<evidence type="ECO:0000256" key="1">
    <source>
        <dbReference type="ARBA" id="ARBA00023015"/>
    </source>
</evidence>
<dbReference type="KEGG" id="bfm:BP422_08915"/>
<dbReference type="PANTHER" id="PTHR30055:SF234">
    <property type="entry name" value="HTH-TYPE TRANSCRIPTIONAL REGULATOR BETI"/>
    <property type="match status" value="1"/>
</dbReference>
<evidence type="ECO:0000313" key="7">
    <source>
        <dbReference type="Proteomes" id="UP000197781"/>
    </source>
</evidence>
<sequence>MPRTPAENERIRQAAKDKIHAAAMTLFIKKGYHATSIDDVAKQAQISKGLLYNYYKGKEELLAAMVQVRIEEVKEVMEAATKLATPHEQLRHIVDGALDNVYQRPDVYRFYLNLQTQPEDDRVLASYREQLNEESRRQFEVQCQIFKQLGVKQPRLRSLYFSSALQGAMLMMTTYPEGFPVEEMKEQMIREYCSPPAES</sequence>
<protein>
    <submittedName>
        <fullName evidence="6">TetR family transcriptional regulator</fullName>
    </submittedName>
</protein>
<dbReference type="GO" id="GO:0000976">
    <property type="term" value="F:transcription cis-regulatory region binding"/>
    <property type="evidence" value="ECO:0007669"/>
    <property type="project" value="TreeGrafter"/>
</dbReference>
<dbReference type="Pfam" id="PF00440">
    <property type="entry name" value="TetR_N"/>
    <property type="match status" value="1"/>
</dbReference>
<keyword evidence="2 4" id="KW-0238">DNA-binding</keyword>
<dbReference type="PANTHER" id="PTHR30055">
    <property type="entry name" value="HTH-TYPE TRANSCRIPTIONAL REGULATOR RUTR"/>
    <property type="match status" value="1"/>
</dbReference>
<dbReference type="InterPro" id="IPR001647">
    <property type="entry name" value="HTH_TetR"/>
</dbReference>
<dbReference type="InterPro" id="IPR050109">
    <property type="entry name" value="HTH-type_TetR-like_transc_reg"/>
</dbReference>
<dbReference type="AlphaFoldDB" id="A0A220MF44"/>
<evidence type="ECO:0000256" key="2">
    <source>
        <dbReference type="ARBA" id="ARBA00023125"/>
    </source>
</evidence>
<dbReference type="SUPFAM" id="SSF46689">
    <property type="entry name" value="Homeodomain-like"/>
    <property type="match status" value="1"/>
</dbReference>
<dbReference type="Gene3D" id="1.10.357.10">
    <property type="entry name" value="Tetracycline Repressor, domain 2"/>
    <property type="match status" value="1"/>
</dbReference>
<dbReference type="Proteomes" id="UP000197781">
    <property type="component" value="Chromosome"/>
</dbReference>
<dbReference type="InterPro" id="IPR036271">
    <property type="entry name" value="Tet_transcr_reg_TetR-rel_C_sf"/>
</dbReference>
<dbReference type="PRINTS" id="PR00455">
    <property type="entry name" value="HTHTETR"/>
</dbReference>
<evidence type="ECO:0000259" key="5">
    <source>
        <dbReference type="PROSITE" id="PS50977"/>
    </source>
</evidence>
<gene>
    <name evidence="6" type="ORF">BP422_08915</name>
</gene>
<dbReference type="GO" id="GO:0003700">
    <property type="term" value="F:DNA-binding transcription factor activity"/>
    <property type="evidence" value="ECO:0007669"/>
    <property type="project" value="TreeGrafter"/>
</dbReference>
<dbReference type="EMBL" id="CP018145">
    <property type="protein sequence ID" value="ASJ53666.1"/>
    <property type="molecule type" value="Genomic_DNA"/>
</dbReference>
<evidence type="ECO:0000256" key="4">
    <source>
        <dbReference type="PROSITE-ProRule" id="PRU00335"/>
    </source>
</evidence>
<accession>A0A220MF44</accession>
<name>A0A220MF44_9BACL</name>
<dbReference type="PROSITE" id="PS50977">
    <property type="entry name" value="HTH_TETR_2"/>
    <property type="match status" value="1"/>
</dbReference>
<dbReference type="SUPFAM" id="SSF48498">
    <property type="entry name" value="Tetracyclin repressor-like, C-terminal domain"/>
    <property type="match status" value="1"/>
</dbReference>
<keyword evidence="3" id="KW-0804">Transcription</keyword>
<feature type="domain" description="HTH tetR-type" evidence="5">
    <location>
        <begin position="13"/>
        <end position="73"/>
    </location>
</feature>
<dbReference type="InterPro" id="IPR009057">
    <property type="entry name" value="Homeodomain-like_sf"/>
</dbReference>
<evidence type="ECO:0000256" key="3">
    <source>
        <dbReference type="ARBA" id="ARBA00023163"/>
    </source>
</evidence>
<keyword evidence="1" id="KW-0805">Transcription regulation</keyword>
<dbReference type="RefSeq" id="WP_088907462.1">
    <property type="nucleotide sequence ID" value="NZ_CP018145.1"/>
</dbReference>
<reference evidence="6 7" key="1">
    <citation type="submission" date="2016-11" db="EMBL/GenBank/DDBJ databases">
        <authorList>
            <person name="Jaros S."/>
            <person name="Januszkiewicz K."/>
            <person name="Wedrychowicz H."/>
        </authorList>
    </citation>
    <scope>NUCLEOTIDE SEQUENCE [LARGE SCALE GENOMIC DNA]</scope>
    <source>
        <strain evidence="6 7">NF2</strain>
    </source>
</reference>
<evidence type="ECO:0000313" key="6">
    <source>
        <dbReference type="EMBL" id="ASJ53666.1"/>
    </source>
</evidence>